<dbReference type="PANTHER" id="PTHR46675">
    <property type="entry name" value="E3 UBIQUITIN-PROTEIN LIGASE RNF182"/>
    <property type="match status" value="1"/>
</dbReference>
<dbReference type="GO" id="GO:0008270">
    <property type="term" value="F:zinc ion binding"/>
    <property type="evidence" value="ECO:0007669"/>
    <property type="project" value="UniProtKB-KW"/>
</dbReference>
<evidence type="ECO:0000259" key="10">
    <source>
        <dbReference type="PROSITE" id="PS50089"/>
    </source>
</evidence>
<evidence type="ECO:0000256" key="8">
    <source>
        <dbReference type="PROSITE-ProRule" id="PRU00175"/>
    </source>
</evidence>
<dbReference type="Gene3D" id="3.30.40.10">
    <property type="entry name" value="Zinc/RING finger domain, C3HC4 (zinc finger)"/>
    <property type="match status" value="1"/>
</dbReference>
<evidence type="ECO:0000256" key="9">
    <source>
        <dbReference type="SAM" id="Phobius"/>
    </source>
</evidence>
<evidence type="ECO:0000256" key="4">
    <source>
        <dbReference type="ARBA" id="ARBA00022771"/>
    </source>
</evidence>
<evidence type="ECO:0000313" key="11">
    <source>
        <dbReference type="Ensembl" id="ENSVURP00010000395.1"/>
    </source>
</evidence>
<keyword evidence="12" id="KW-1185">Reference proteome</keyword>
<protein>
    <recommendedName>
        <fullName evidence="2">E3 ubiquitin-protein ligase RNF182</fullName>
    </recommendedName>
    <alternativeName>
        <fullName evidence="7">RING finger protein 182</fullName>
    </alternativeName>
    <alternativeName>
        <fullName evidence="6">RING-type E3 ubiquitin transferase RNF182</fullName>
    </alternativeName>
</protein>
<dbReference type="OMA" id="LAMRDKS"/>
<feature type="transmembrane region" description="Helical" evidence="9">
    <location>
        <begin position="205"/>
        <end position="225"/>
    </location>
</feature>
<evidence type="ECO:0000256" key="7">
    <source>
        <dbReference type="ARBA" id="ARBA00031239"/>
    </source>
</evidence>
<dbReference type="AlphaFoldDB" id="A0A4X2JTM3"/>
<keyword evidence="9" id="KW-0812">Transmembrane</keyword>
<dbReference type="InterPro" id="IPR001841">
    <property type="entry name" value="Znf_RING"/>
</dbReference>
<dbReference type="PANTHER" id="PTHR46675:SF1">
    <property type="entry name" value="E3 UBIQUITIN-PROTEIN LIGASE RNF182"/>
    <property type="match status" value="1"/>
</dbReference>
<dbReference type="STRING" id="29139.ENSVURP00010000395"/>
<keyword evidence="5" id="KW-0862">Zinc</keyword>
<name>A0A4X2JTM3_VOMUR</name>
<dbReference type="Ensembl" id="ENSVURT00010016526.1">
    <property type="protein sequence ID" value="ENSVURP00010014530.1"/>
    <property type="gene ID" value="ENSVURG00010011149.1"/>
</dbReference>
<dbReference type="PROSITE" id="PS00518">
    <property type="entry name" value="ZF_RING_1"/>
    <property type="match status" value="1"/>
</dbReference>
<dbReference type="PROSITE" id="PS50089">
    <property type="entry name" value="ZF_RING_2"/>
    <property type="match status" value="1"/>
</dbReference>
<comment type="subunit">
    <text evidence="1">Interacts with ATP6V0C.</text>
</comment>
<dbReference type="UniPathway" id="UPA00143"/>
<keyword evidence="9" id="KW-1133">Transmembrane helix</keyword>
<dbReference type="Ensembl" id="ENSVURT00010000474.1">
    <property type="protein sequence ID" value="ENSVURP00010000395.1"/>
    <property type="gene ID" value="ENSVURG00010000377.1"/>
</dbReference>
<reference evidence="12" key="1">
    <citation type="submission" date="2018-12" db="EMBL/GenBank/DDBJ databases">
        <authorList>
            <person name="Yazar S."/>
        </authorList>
    </citation>
    <scope>NUCLEOTIDE SEQUENCE [LARGE SCALE GENOMIC DNA]</scope>
</reference>
<dbReference type="InterPro" id="IPR013083">
    <property type="entry name" value="Znf_RING/FYVE/PHD"/>
</dbReference>
<evidence type="ECO:0000313" key="12">
    <source>
        <dbReference type="Proteomes" id="UP000314987"/>
    </source>
</evidence>
<proteinExistence type="predicted"/>
<dbReference type="SUPFAM" id="SSF57850">
    <property type="entry name" value="RING/U-box"/>
    <property type="match status" value="1"/>
</dbReference>
<evidence type="ECO:0000256" key="6">
    <source>
        <dbReference type="ARBA" id="ARBA00030086"/>
    </source>
</evidence>
<feature type="domain" description="RING-type" evidence="10">
    <location>
        <begin position="17"/>
        <end position="65"/>
    </location>
</feature>
<dbReference type="GeneTree" id="ENSGT00730000111020"/>
<keyword evidence="9" id="KW-0472">Membrane</keyword>
<evidence type="ECO:0000256" key="2">
    <source>
        <dbReference type="ARBA" id="ARBA00014050"/>
    </source>
</evidence>
<keyword evidence="3" id="KW-0479">Metal-binding</keyword>
<evidence type="ECO:0000256" key="3">
    <source>
        <dbReference type="ARBA" id="ARBA00022723"/>
    </source>
</evidence>
<dbReference type="InterPro" id="IPR017907">
    <property type="entry name" value="Znf_RING_CS"/>
</dbReference>
<evidence type="ECO:0000256" key="5">
    <source>
        <dbReference type="ARBA" id="ARBA00022833"/>
    </source>
</evidence>
<sequence length="240" mass="26809">MSCPQTEEKLPYEELECKICYQKFNVYSRKPKILDCLHRVCARCLTKIAHTGDGTTTCISCPFCRYDTEMQEEKVAGLPDDTNIMSKLLLKDKTTWNSDSSEAVLTPKNLVSSSPSHGFSNCLVITLMEVQPNWTRTPSQNTISDDYGGHSLGSVSISSYSQIDQDLFSKICNHVPRILMWLLGFFYFGSLPLGIYFLVMQKVALGIVCVSLVPSSLTICLIYVFCQCLCQEIGDCSSIS</sequence>
<feature type="transmembrane region" description="Helical" evidence="9">
    <location>
        <begin position="178"/>
        <end position="198"/>
    </location>
</feature>
<dbReference type="GO" id="GO:0016567">
    <property type="term" value="P:protein ubiquitination"/>
    <property type="evidence" value="ECO:0007669"/>
    <property type="project" value="UniProtKB-UniPathway"/>
</dbReference>
<keyword evidence="4 8" id="KW-0863">Zinc-finger</keyword>
<organism evidence="11 12">
    <name type="scientific">Vombatus ursinus</name>
    <name type="common">Common wombat</name>
    <dbReference type="NCBI Taxonomy" id="29139"/>
    <lineage>
        <taxon>Eukaryota</taxon>
        <taxon>Metazoa</taxon>
        <taxon>Chordata</taxon>
        <taxon>Craniata</taxon>
        <taxon>Vertebrata</taxon>
        <taxon>Euteleostomi</taxon>
        <taxon>Mammalia</taxon>
        <taxon>Metatheria</taxon>
        <taxon>Diprotodontia</taxon>
        <taxon>Vombatidae</taxon>
        <taxon>Vombatus</taxon>
    </lineage>
</organism>
<dbReference type="SMART" id="SM00184">
    <property type="entry name" value="RING"/>
    <property type="match status" value="1"/>
</dbReference>
<dbReference type="InterPro" id="IPR042285">
    <property type="entry name" value="RNF182"/>
</dbReference>
<reference evidence="11" key="2">
    <citation type="submission" date="2025-05" db="UniProtKB">
        <authorList>
            <consortium name="Ensembl"/>
        </authorList>
    </citation>
    <scope>IDENTIFICATION</scope>
</reference>
<dbReference type="Proteomes" id="UP000314987">
    <property type="component" value="Unassembled WGS sequence"/>
</dbReference>
<accession>A0A4X2JTM3</accession>
<evidence type="ECO:0000256" key="1">
    <source>
        <dbReference type="ARBA" id="ARBA00011482"/>
    </source>
</evidence>